<reference evidence="1 2" key="1">
    <citation type="submission" date="2019-09" db="EMBL/GenBank/DDBJ databases">
        <title>Genome sequence of Adhaeribacter sp. M2.</title>
        <authorList>
            <person name="Srinivasan S."/>
        </authorList>
    </citation>
    <scope>NUCLEOTIDE SEQUENCE [LARGE SCALE GENOMIC DNA]</scope>
    <source>
        <strain evidence="1 2">M2</strain>
    </source>
</reference>
<dbReference type="AlphaFoldDB" id="A0A5N1IMM5"/>
<comment type="caution">
    <text evidence="1">The sequence shown here is derived from an EMBL/GenBank/DDBJ whole genome shotgun (WGS) entry which is preliminary data.</text>
</comment>
<gene>
    <name evidence="1" type="ORF">F0P94_16380</name>
</gene>
<organism evidence="1 2">
    <name type="scientific">Adhaeribacter soli</name>
    <dbReference type="NCBI Taxonomy" id="2607655"/>
    <lineage>
        <taxon>Bacteria</taxon>
        <taxon>Pseudomonadati</taxon>
        <taxon>Bacteroidota</taxon>
        <taxon>Cytophagia</taxon>
        <taxon>Cytophagales</taxon>
        <taxon>Hymenobacteraceae</taxon>
        <taxon>Adhaeribacter</taxon>
    </lineage>
</organism>
<protein>
    <submittedName>
        <fullName evidence="1">Uncharacterized protein</fullName>
    </submittedName>
</protein>
<dbReference type="Proteomes" id="UP000326570">
    <property type="component" value="Unassembled WGS sequence"/>
</dbReference>
<sequence length="163" mass="18677">MSAASFEYLLENAFGPDDAVTKKILNKNLYENFIAAEDKHRQRNSQEFDEDLAFAFERLRLGIGVALIQVFVRLSENPDSKQVVELLLHALEAKSIEEIDKIMHEGVSAFDNLYADVFVNKDREDMLALFERTLEAENKPQLNAVLREGLALLDHIDWDHLSE</sequence>
<dbReference type="EMBL" id="VTWT01000010">
    <property type="protein sequence ID" value="KAA9325994.1"/>
    <property type="molecule type" value="Genomic_DNA"/>
</dbReference>
<evidence type="ECO:0000313" key="1">
    <source>
        <dbReference type="EMBL" id="KAA9325994.1"/>
    </source>
</evidence>
<evidence type="ECO:0000313" key="2">
    <source>
        <dbReference type="Proteomes" id="UP000326570"/>
    </source>
</evidence>
<proteinExistence type="predicted"/>
<accession>A0A5N1IMM5</accession>
<keyword evidence="2" id="KW-1185">Reference proteome</keyword>
<dbReference type="RefSeq" id="WP_150905027.1">
    <property type="nucleotide sequence ID" value="NZ_VTWT01000010.1"/>
</dbReference>
<name>A0A5N1IMM5_9BACT</name>